<name>A0A4C1U6N8_EUMVA</name>
<feature type="region of interest" description="Disordered" evidence="1">
    <location>
        <begin position="1"/>
        <end position="43"/>
    </location>
</feature>
<dbReference type="EMBL" id="BGZK01000134">
    <property type="protein sequence ID" value="GBP21958.1"/>
    <property type="molecule type" value="Genomic_DNA"/>
</dbReference>
<organism evidence="2 3">
    <name type="scientific">Eumeta variegata</name>
    <name type="common">Bagworm moth</name>
    <name type="synonym">Eumeta japonica</name>
    <dbReference type="NCBI Taxonomy" id="151549"/>
    <lineage>
        <taxon>Eukaryota</taxon>
        <taxon>Metazoa</taxon>
        <taxon>Ecdysozoa</taxon>
        <taxon>Arthropoda</taxon>
        <taxon>Hexapoda</taxon>
        <taxon>Insecta</taxon>
        <taxon>Pterygota</taxon>
        <taxon>Neoptera</taxon>
        <taxon>Endopterygota</taxon>
        <taxon>Lepidoptera</taxon>
        <taxon>Glossata</taxon>
        <taxon>Ditrysia</taxon>
        <taxon>Tineoidea</taxon>
        <taxon>Psychidae</taxon>
        <taxon>Oiketicinae</taxon>
        <taxon>Eumeta</taxon>
    </lineage>
</organism>
<comment type="caution">
    <text evidence="2">The sequence shown here is derived from an EMBL/GenBank/DDBJ whole genome shotgun (WGS) entry which is preliminary data.</text>
</comment>
<gene>
    <name evidence="2" type="ORF">EVAR_7175_1</name>
</gene>
<feature type="compositionally biased region" description="Basic and acidic residues" evidence="1">
    <location>
        <begin position="199"/>
        <end position="213"/>
    </location>
</feature>
<sequence length="433" mass="48641">MRDEEQNGRSKSEEIEINNGTKASNQRKDGSLTHPRNARDVSSYLPASQDEIGLLMEGNKVDGRIRGELATGTFTYVVRTEYGREVALYSINCYFTFLLCESVLKAVTSSKKRLATRSESGFAKAHSDDLPKIDVFLMTSYLAKSSDFKSVELRGVKAARWVTVSQPIKRSREPSVTDTGPTSETTEKSVRQDPWAASGDRRSLAVIDDEQRRHSSSVGARAAGQRLAANSKMPHHVPPPLTLRANWFCVQRVTLPLTGHLRDRGISDSLRCSTTTTRVTDSQVITRFNGRSVSTVVRDHVLNALVPLYQDRAGIPRYRVRVRTSKSFEFYSKTKALLFQREFQRGRLALADEERSGHSLTTVSEEKVEKLKKHMDHTENQLVVNTAHVYPRSEESKLVTVLFKRHTISLKIAMPYLCGKYADIGCTLDELSV</sequence>
<accession>A0A4C1U6N8</accession>
<keyword evidence="3" id="KW-1185">Reference proteome</keyword>
<evidence type="ECO:0000313" key="3">
    <source>
        <dbReference type="Proteomes" id="UP000299102"/>
    </source>
</evidence>
<feature type="region of interest" description="Disordered" evidence="1">
    <location>
        <begin position="169"/>
        <end position="234"/>
    </location>
</feature>
<evidence type="ECO:0000313" key="2">
    <source>
        <dbReference type="EMBL" id="GBP21958.1"/>
    </source>
</evidence>
<evidence type="ECO:0000256" key="1">
    <source>
        <dbReference type="SAM" id="MobiDB-lite"/>
    </source>
</evidence>
<dbReference type="AlphaFoldDB" id="A0A4C1U6N8"/>
<protein>
    <submittedName>
        <fullName evidence="2">Uncharacterized protein</fullName>
    </submittedName>
</protein>
<feature type="compositionally biased region" description="Basic and acidic residues" evidence="1">
    <location>
        <begin position="1"/>
        <end position="14"/>
    </location>
</feature>
<dbReference type="Proteomes" id="UP000299102">
    <property type="component" value="Unassembled WGS sequence"/>
</dbReference>
<proteinExistence type="predicted"/>
<reference evidence="2 3" key="1">
    <citation type="journal article" date="2019" name="Commun. Biol.">
        <title>The bagworm genome reveals a unique fibroin gene that provides high tensile strength.</title>
        <authorList>
            <person name="Kono N."/>
            <person name="Nakamura H."/>
            <person name="Ohtoshi R."/>
            <person name="Tomita M."/>
            <person name="Numata K."/>
            <person name="Arakawa K."/>
        </authorList>
    </citation>
    <scope>NUCLEOTIDE SEQUENCE [LARGE SCALE GENOMIC DNA]</scope>
</reference>